<dbReference type="EMBL" id="GL385787">
    <property type="protein sequence ID" value="EJT68005.1"/>
    <property type="molecule type" value="Genomic_DNA"/>
</dbReference>
<organism evidence="2">
    <name type="scientific">Gaeumannomyces tritici (strain R3-111a-1)</name>
    <name type="common">Wheat and barley take-all root rot fungus</name>
    <name type="synonym">Gaeumannomyces graminis var. tritici</name>
    <dbReference type="NCBI Taxonomy" id="644352"/>
    <lineage>
        <taxon>Eukaryota</taxon>
        <taxon>Fungi</taxon>
        <taxon>Dikarya</taxon>
        <taxon>Ascomycota</taxon>
        <taxon>Pezizomycotina</taxon>
        <taxon>Sordariomycetes</taxon>
        <taxon>Sordariomycetidae</taxon>
        <taxon>Magnaporthales</taxon>
        <taxon>Magnaporthaceae</taxon>
        <taxon>Gaeumannomyces</taxon>
    </lineage>
</organism>
<dbReference type="GeneID" id="20354876"/>
<dbReference type="VEuPathDB" id="FungiDB:GGTG_14418"/>
<evidence type="ECO:0000313" key="3">
    <source>
        <dbReference type="EnsemblFungi" id="EJT68005"/>
    </source>
</evidence>
<feature type="region of interest" description="Disordered" evidence="1">
    <location>
        <begin position="19"/>
        <end position="49"/>
    </location>
</feature>
<evidence type="ECO:0000256" key="1">
    <source>
        <dbReference type="SAM" id="MobiDB-lite"/>
    </source>
</evidence>
<accession>J3PLE9</accession>
<gene>
    <name evidence="3" type="primary">20354876</name>
    <name evidence="2" type="ORF">GGTG_14418</name>
</gene>
<reference evidence="3" key="4">
    <citation type="journal article" date="2015" name="G3 (Bethesda)">
        <title>Genome sequences of three phytopathogenic species of the Magnaporthaceae family of fungi.</title>
        <authorList>
            <person name="Okagaki L.H."/>
            <person name="Nunes C.C."/>
            <person name="Sailsbery J."/>
            <person name="Clay B."/>
            <person name="Brown D."/>
            <person name="John T."/>
            <person name="Oh Y."/>
            <person name="Young N."/>
            <person name="Fitzgerald M."/>
            <person name="Haas B.J."/>
            <person name="Zeng Q."/>
            <person name="Young S."/>
            <person name="Adiconis X."/>
            <person name="Fan L."/>
            <person name="Levin J.Z."/>
            <person name="Mitchell T.K."/>
            <person name="Okubara P.A."/>
            <person name="Farman M.L."/>
            <person name="Kohn L.M."/>
            <person name="Birren B."/>
            <person name="Ma L.-J."/>
            <person name="Dean R.A."/>
        </authorList>
    </citation>
    <scope>NUCLEOTIDE SEQUENCE</scope>
    <source>
        <strain evidence="3">R3-111a-1</strain>
    </source>
</reference>
<proteinExistence type="predicted"/>
<protein>
    <submittedName>
        <fullName evidence="2 3">Uncharacterized protein</fullName>
    </submittedName>
</protein>
<reference evidence="2" key="2">
    <citation type="submission" date="2010-07" db="EMBL/GenBank/DDBJ databases">
        <authorList>
            <consortium name="The Broad Institute Genome Sequencing Platform"/>
            <consortium name="Broad Institute Genome Sequencing Center for Infectious Disease"/>
            <person name="Ma L.-J."/>
            <person name="Dead R."/>
            <person name="Young S."/>
            <person name="Zeng Q."/>
            <person name="Koehrsen M."/>
            <person name="Alvarado L."/>
            <person name="Berlin A."/>
            <person name="Chapman S.B."/>
            <person name="Chen Z."/>
            <person name="Freedman E."/>
            <person name="Gellesch M."/>
            <person name="Goldberg J."/>
            <person name="Griggs A."/>
            <person name="Gujja S."/>
            <person name="Heilman E.R."/>
            <person name="Heiman D."/>
            <person name="Hepburn T."/>
            <person name="Howarth C."/>
            <person name="Jen D."/>
            <person name="Larson L."/>
            <person name="Mehta T."/>
            <person name="Neiman D."/>
            <person name="Pearson M."/>
            <person name="Roberts A."/>
            <person name="Saif S."/>
            <person name="Shea T."/>
            <person name="Shenoy N."/>
            <person name="Sisk P."/>
            <person name="Stolte C."/>
            <person name="Sykes S."/>
            <person name="Walk T."/>
            <person name="White J."/>
            <person name="Yandava C."/>
            <person name="Haas B."/>
            <person name="Nusbaum C."/>
            <person name="Birren B."/>
        </authorList>
    </citation>
    <scope>NUCLEOTIDE SEQUENCE</scope>
    <source>
        <strain evidence="2">R3-111a-1</strain>
    </source>
</reference>
<name>J3PLE9_GAET3</name>
<dbReference type="EnsemblFungi" id="EJT68005">
    <property type="protein sequence ID" value="EJT68005"/>
    <property type="gene ID" value="GGTG_14418"/>
</dbReference>
<dbReference type="HOGENOM" id="CLU_3143173_0_0_1"/>
<evidence type="ECO:0000313" key="2">
    <source>
        <dbReference type="EMBL" id="EJT68005.1"/>
    </source>
</evidence>
<reference evidence="4" key="1">
    <citation type="submission" date="2010-07" db="EMBL/GenBank/DDBJ databases">
        <title>The genome sequence of Gaeumannomyces graminis var. tritici strain R3-111a-1.</title>
        <authorList>
            <consortium name="The Broad Institute Genome Sequencing Platform"/>
            <person name="Ma L.-J."/>
            <person name="Dead R."/>
            <person name="Young S."/>
            <person name="Zeng Q."/>
            <person name="Koehrsen M."/>
            <person name="Alvarado L."/>
            <person name="Berlin A."/>
            <person name="Chapman S.B."/>
            <person name="Chen Z."/>
            <person name="Freedman E."/>
            <person name="Gellesch M."/>
            <person name="Goldberg J."/>
            <person name="Griggs A."/>
            <person name="Gujja S."/>
            <person name="Heilman E.R."/>
            <person name="Heiman D."/>
            <person name="Hepburn T."/>
            <person name="Howarth C."/>
            <person name="Jen D."/>
            <person name="Larson L."/>
            <person name="Mehta T."/>
            <person name="Neiman D."/>
            <person name="Pearson M."/>
            <person name="Roberts A."/>
            <person name="Saif S."/>
            <person name="Shea T."/>
            <person name="Shenoy N."/>
            <person name="Sisk P."/>
            <person name="Stolte C."/>
            <person name="Sykes S."/>
            <person name="Walk T."/>
            <person name="White J."/>
            <person name="Yandava C."/>
            <person name="Haas B."/>
            <person name="Nusbaum C."/>
            <person name="Birren B."/>
        </authorList>
    </citation>
    <scope>NUCLEOTIDE SEQUENCE [LARGE SCALE GENOMIC DNA]</scope>
    <source>
        <strain evidence="4">R3-111a-1</strain>
    </source>
</reference>
<keyword evidence="4" id="KW-1185">Reference proteome</keyword>
<reference evidence="3" key="5">
    <citation type="submission" date="2018-04" db="UniProtKB">
        <authorList>
            <consortium name="EnsemblFungi"/>
        </authorList>
    </citation>
    <scope>IDENTIFICATION</scope>
    <source>
        <strain evidence="3">R3-111a-1</strain>
    </source>
</reference>
<dbReference type="AlphaFoldDB" id="J3PLE9"/>
<dbReference type="Proteomes" id="UP000006039">
    <property type="component" value="Unassembled WGS sequence"/>
</dbReference>
<evidence type="ECO:0000313" key="4">
    <source>
        <dbReference type="Proteomes" id="UP000006039"/>
    </source>
</evidence>
<dbReference type="RefSeq" id="XP_009230607.1">
    <property type="nucleotide sequence ID" value="XM_009232343.1"/>
</dbReference>
<sequence length="49" mass="5518">MLLHRRQIWETSRSKLGERDVLKPAQPGKSDKDRGIFAGGSIPKSLKTQ</sequence>
<reference evidence="2" key="3">
    <citation type="submission" date="2010-09" db="EMBL/GenBank/DDBJ databases">
        <title>Annotation of Gaeumannomyces graminis var. tritici R3-111a-1.</title>
        <authorList>
            <consortium name="The Broad Institute Genome Sequencing Platform"/>
            <person name="Ma L.-J."/>
            <person name="Dead R."/>
            <person name="Young S.K."/>
            <person name="Zeng Q."/>
            <person name="Gargeya S."/>
            <person name="Fitzgerald M."/>
            <person name="Haas B."/>
            <person name="Abouelleil A."/>
            <person name="Alvarado L."/>
            <person name="Arachchi H.M."/>
            <person name="Berlin A."/>
            <person name="Brown A."/>
            <person name="Chapman S.B."/>
            <person name="Chen Z."/>
            <person name="Dunbar C."/>
            <person name="Freedman E."/>
            <person name="Gearin G."/>
            <person name="Gellesch M."/>
            <person name="Goldberg J."/>
            <person name="Griggs A."/>
            <person name="Gujja S."/>
            <person name="Heiman D."/>
            <person name="Howarth C."/>
            <person name="Larson L."/>
            <person name="Lui A."/>
            <person name="MacDonald P.J.P."/>
            <person name="Mehta T."/>
            <person name="Montmayeur A."/>
            <person name="Murphy C."/>
            <person name="Neiman D."/>
            <person name="Pearson M."/>
            <person name="Priest M."/>
            <person name="Roberts A."/>
            <person name="Saif S."/>
            <person name="Shea T."/>
            <person name="Shenoy N."/>
            <person name="Sisk P."/>
            <person name="Stolte C."/>
            <person name="Sykes S."/>
            <person name="Yandava C."/>
            <person name="Wortman J."/>
            <person name="Nusbaum C."/>
            <person name="Birren B."/>
        </authorList>
    </citation>
    <scope>NUCLEOTIDE SEQUENCE</scope>
    <source>
        <strain evidence="2">R3-111a-1</strain>
    </source>
</reference>